<dbReference type="Proteomes" id="UP000044625">
    <property type="component" value="Unassembled WGS sequence"/>
</dbReference>
<dbReference type="RefSeq" id="WP_049613860.1">
    <property type="nucleotide sequence ID" value="NZ_CAWMMU010000084.1"/>
</dbReference>
<evidence type="ECO:0000313" key="4">
    <source>
        <dbReference type="Proteomes" id="UP000045840"/>
    </source>
</evidence>
<reference evidence="2 3" key="2">
    <citation type="submission" date="2015-03" db="EMBL/GenBank/DDBJ databases">
        <authorList>
            <consortium name="Pathogen Informatics"/>
            <person name="Murphy D."/>
        </authorList>
    </citation>
    <scope>NUCLEOTIDE SEQUENCE [LARGE SCALE GENOMIC DNA]</scope>
    <source>
        <strain evidence="3">type strain: CIP110230</strain>
        <strain evidence="2">Type strain: CIP110230</strain>
    </source>
</reference>
<dbReference type="Proteomes" id="UP000045840">
    <property type="component" value="Unassembled WGS sequence"/>
</dbReference>
<dbReference type="EMBL" id="CQAZ01000025">
    <property type="protein sequence ID" value="CNI04540.1"/>
    <property type="molecule type" value="Genomic_DNA"/>
</dbReference>
<organism evidence="1 4">
    <name type="scientific">Yersinia pekkanenii</name>
    <dbReference type="NCBI Taxonomy" id="1288385"/>
    <lineage>
        <taxon>Bacteria</taxon>
        <taxon>Pseudomonadati</taxon>
        <taxon>Pseudomonadota</taxon>
        <taxon>Gammaproteobacteria</taxon>
        <taxon>Enterobacterales</taxon>
        <taxon>Yersiniaceae</taxon>
        <taxon>Yersinia</taxon>
    </lineage>
</organism>
<dbReference type="AlphaFoldDB" id="A0A0T9QBP9"/>
<proteinExistence type="predicted"/>
<name>A0A0T9QBP9_9GAMM</name>
<dbReference type="STRING" id="1288385.ERS137968_04819"/>
<gene>
    <name evidence="1" type="ORF">ERS008529_02903</name>
    <name evidence="2" type="ORF">ERS137968_04819</name>
</gene>
<accession>A0A0T9QBP9</accession>
<reference evidence="4" key="1">
    <citation type="submission" date="2015-03" db="EMBL/GenBank/DDBJ databases">
        <authorList>
            <consortium name="Pathogen Informatics"/>
        </authorList>
    </citation>
    <scope>NUCLEOTIDE SEQUENCE [LARGE SCALE GENOMIC DNA]</scope>
    <source>
        <strain evidence="4">A125KOH2</strain>
    </source>
</reference>
<reference evidence="1" key="3">
    <citation type="submission" date="2015-03" db="EMBL/GenBank/DDBJ databases">
        <authorList>
            <person name="Murphy D."/>
        </authorList>
    </citation>
    <scope>NUCLEOTIDE SEQUENCE [LARGE SCALE GENOMIC DNA]</scope>
    <source>
        <strain evidence="1">A125KOH2</strain>
    </source>
</reference>
<sequence length="65" mass="7107">MPTNQINVTKKASQLASLLLAINCSDKPVTEFDKENLFDLAIDISNQIVNYLVSVEASQGETSHV</sequence>
<evidence type="ECO:0000313" key="2">
    <source>
        <dbReference type="EMBL" id="CRY69665.1"/>
    </source>
</evidence>
<evidence type="ECO:0000313" key="1">
    <source>
        <dbReference type="EMBL" id="CNI04540.1"/>
    </source>
</evidence>
<keyword evidence="3" id="KW-1185">Reference proteome</keyword>
<protein>
    <submittedName>
        <fullName evidence="1">Uncharacterized protein</fullName>
    </submittedName>
</protein>
<evidence type="ECO:0000313" key="3">
    <source>
        <dbReference type="Proteomes" id="UP000044625"/>
    </source>
</evidence>
<dbReference type="EMBL" id="CWJL01000084">
    <property type="protein sequence ID" value="CRY69665.1"/>
    <property type="molecule type" value="Genomic_DNA"/>
</dbReference>